<dbReference type="Proteomes" id="UP000769157">
    <property type="component" value="Unassembled WGS sequence"/>
</dbReference>
<evidence type="ECO:0000313" key="2">
    <source>
        <dbReference type="Proteomes" id="UP000769157"/>
    </source>
</evidence>
<gene>
    <name evidence="1" type="ORF">OGAPHI_000633</name>
</gene>
<accession>A0A9P8PF72</accession>
<reference evidence="1" key="1">
    <citation type="journal article" date="2021" name="Open Biol.">
        <title>Shared evolutionary footprints suggest mitochondrial oxidative damage underlies multiple complex I losses in fungi.</title>
        <authorList>
            <person name="Schikora-Tamarit M.A."/>
            <person name="Marcet-Houben M."/>
            <person name="Nosek J."/>
            <person name="Gabaldon T."/>
        </authorList>
    </citation>
    <scope>NUCLEOTIDE SEQUENCE</scope>
    <source>
        <strain evidence="1">CBS6075</strain>
    </source>
</reference>
<sequence>MLMLTPSLAGFRGLDVTNASPAFDSAGGDTFSTGVGSLAGALTVFFSLDTCSFHCLIIFFTSELTSASACVRSLLTATPTLVSRRNFSVATTSFLSTSNNSKIVLESLALSKLVITDLTSPAFIMGISDGLARFQVFYGS</sequence>
<dbReference type="AlphaFoldDB" id="A0A9P8PF72"/>
<dbReference type="OrthoDB" id="10620343at2759"/>
<organism evidence="1 2">
    <name type="scientific">Ogataea philodendri</name>
    <dbReference type="NCBI Taxonomy" id="1378263"/>
    <lineage>
        <taxon>Eukaryota</taxon>
        <taxon>Fungi</taxon>
        <taxon>Dikarya</taxon>
        <taxon>Ascomycota</taxon>
        <taxon>Saccharomycotina</taxon>
        <taxon>Pichiomycetes</taxon>
        <taxon>Pichiales</taxon>
        <taxon>Pichiaceae</taxon>
        <taxon>Ogataea</taxon>
    </lineage>
</organism>
<dbReference type="EMBL" id="JAEUBE010000084">
    <property type="protein sequence ID" value="KAH3670922.1"/>
    <property type="molecule type" value="Genomic_DNA"/>
</dbReference>
<keyword evidence="2" id="KW-1185">Reference proteome</keyword>
<protein>
    <submittedName>
        <fullName evidence="1">Uncharacterized protein</fullName>
    </submittedName>
</protein>
<evidence type="ECO:0000313" key="1">
    <source>
        <dbReference type="EMBL" id="KAH3670922.1"/>
    </source>
</evidence>
<proteinExistence type="predicted"/>
<dbReference type="RefSeq" id="XP_046064290.1">
    <property type="nucleotide sequence ID" value="XM_046207626.1"/>
</dbReference>
<comment type="caution">
    <text evidence="1">The sequence shown here is derived from an EMBL/GenBank/DDBJ whole genome shotgun (WGS) entry which is preliminary data.</text>
</comment>
<dbReference type="GeneID" id="70232601"/>
<name>A0A9P8PF72_9ASCO</name>
<reference evidence="1" key="2">
    <citation type="submission" date="2021-01" db="EMBL/GenBank/DDBJ databases">
        <authorList>
            <person name="Schikora-Tamarit M.A."/>
        </authorList>
    </citation>
    <scope>NUCLEOTIDE SEQUENCE</scope>
    <source>
        <strain evidence="1">CBS6075</strain>
    </source>
</reference>